<dbReference type="OrthoDB" id="3478711at2"/>
<comment type="caution">
    <text evidence="2">The sequence shown here is derived from an EMBL/GenBank/DDBJ whole genome shotgun (WGS) entry which is preliminary data.</text>
</comment>
<feature type="transmembrane region" description="Helical" evidence="1">
    <location>
        <begin position="189"/>
        <end position="209"/>
    </location>
</feature>
<proteinExistence type="predicted"/>
<feature type="transmembrane region" description="Helical" evidence="1">
    <location>
        <begin position="52"/>
        <end position="71"/>
    </location>
</feature>
<keyword evidence="1" id="KW-0812">Transmembrane</keyword>
<dbReference type="Proteomes" id="UP000261811">
    <property type="component" value="Unassembled WGS sequence"/>
</dbReference>
<name>A0A372JEP5_9ACTN</name>
<evidence type="ECO:0008006" key="4">
    <source>
        <dbReference type="Google" id="ProtNLM"/>
    </source>
</evidence>
<evidence type="ECO:0000313" key="2">
    <source>
        <dbReference type="EMBL" id="RFU37858.1"/>
    </source>
</evidence>
<feature type="transmembrane region" description="Helical" evidence="1">
    <location>
        <begin position="83"/>
        <end position="101"/>
    </location>
</feature>
<sequence>MSEQASELRARWRALPPSTRDELVRTGRTGDPEAQWVAVHYARTRLGRLRRLVRVVLLVYIVVLGTALGLLRASGLLNGPGVSVAAAVVTLPSVLGLFAWFRGQVIVFNRVLTVNETAPLPEAAAPPGPDASGAAGWRADGWRADGTRRGESLVVRVVPRRLIVHLGGMALALAAVGTMLTAFERGFSAAVTCWVGAVVVLGLLGLGLVRMRRSNPLVTLSEEGVRVTGWRTSVPWSRITGVRVVAPLSGRGGPRVIALGVTASEQLVADLTGRYAQAARRSMSAYGTPLSFTDRYTDTTVHEVASAASAWTGLPVRSS</sequence>
<feature type="transmembrane region" description="Helical" evidence="1">
    <location>
        <begin position="162"/>
        <end position="183"/>
    </location>
</feature>
<keyword evidence="1" id="KW-1133">Transmembrane helix</keyword>
<protein>
    <recommendedName>
        <fullName evidence="4">PH domain-containing protein</fullName>
    </recommendedName>
</protein>
<keyword evidence="1" id="KW-0472">Membrane</keyword>
<gene>
    <name evidence="2" type="ORF">DZF91_30710</name>
</gene>
<dbReference type="AlphaFoldDB" id="A0A372JEP5"/>
<reference evidence="2 3" key="1">
    <citation type="submission" date="2018-08" db="EMBL/GenBank/DDBJ databases">
        <title>Actinomadura jelena sp. nov., a novel Actinomycete isolated from soil in Chad.</title>
        <authorList>
            <person name="Shi L."/>
        </authorList>
    </citation>
    <scope>NUCLEOTIDE SEQUENCE [LARGE SCALE GENOMIC DNA]</scope>
    <source>
        <strain evidence="2 3">NEAU-G17</strain>
    </source>
</reference>
<dbReference type="EMBL" id="QURH01000910">
    <property type="protein sequence ID" value="RFU37858.1"/>
    <property type="molecule type" value="Genomic_DNA"/>
</dbReference>
<accession>A0A372JEP5</accession>
<evidence type="ECO:0000256" key="1">
    <source>
        <dbReference type="SAM" id="Phobius"/>
    </source>
</evidence>
<organism evidence="2 3">
    <name type="scientific">Actinomadura logoneensis</name>
    <dbReference type="NCBI Taxonomy" id="2293572"/>
    <lineage>
        <taxon>Bacteria</taxon>
        <taxon>Bacillati</taxon>
        <taxon>Actinomycetota</taxon>
        <taxon>Actinomycetes</taxon>
        <taxon>Streptosporangiales</taxon>
        <taxon>Thermomonosporaceae</taxon>
        <taxon>Actinomadura</taxon>
    </lineage>
</organism>
<evidence type="ECO:0000313" key="3">
    <source>
        <dbReference type="Proteomes" id="UP000261811"/>
    </source>
</evidence>
<keyword evidence="3" id="KW-1185">Reference proteome</keyword>
<dbReference type="RefSeq" id="WP_117360577.1">
    <property type="nucleotide sequence ID" value="NZ_QURH01000910.1"/>
</dbReference>